<gene>
    <name evidence="3" type="ORF">CL1_1176</name>
</gene>
<dbReference type="HOGENOM" id="CLU_057700_0_0_2"/>
<dbReference type="GO" id="GO:0006596">
    <property type="term" value="P:polyamine biosynthetic process"/>
    <property type="evidence" value="ECO:0007669"/>
    <property type="project" value="UniProtKB-KW"/>
</dbReference>
<name>I3ZUJ5_THECF</name>
<dbReference type="AlphaFoldDB" id="I3ZUJ5"/>
<dbReference type="GO" id="GO:0008168">
    <property type="term" value="F:methyltransferase activity"/>
    <property type="evidence" value="ECO:0007669"/>
    <property type="project" value="UniProtKB-KW"/>
</dbReference>
<dbReference type="Proteomes" id="UP000006064">
    <property type="component" value="Chromosome"/>
</dbReference>
<evidence type="ECO:0000259" key="2">
    <source>
        <dbReference type="Pfam" id="PF13847"/>
    </source>
</evidence>
<dbReference type="PANTHER" id="PTHR43317">
    <property type="entry name" value="THERMOSPERMINE SYNTHASE ACAULIS5"/>
    <property type="match status" value="1"/>
</dbReference>
<dbReference type="RefSeq" id="WP_014789013.1">
    <property type="nucleotide sequence ID" value="NC_018015.1"/>
</dbReference>
<sequence length="286" mass="32591">MDELYFLTAREARRLLFSGGTVKLNLDLRKTSRAWEIKREGEEFIFPDGTRVSRDVLERIARDEGSVYFVRGGGVYKAAIAGEHFYKLVPTIPPTIEINGIRMHRTKEVNPLQDTRNKVNAVKPKEGETVLDTCMGLGYTAIEASKRGAYVITIEKDPNVIELARINPWSRELFTGGKVQVIQGDAFEVVKKFKDESFDVIIHDPPRFSLAGQLYSEEFYGELFRVLKPGGRLFHYVGNPGKKYRRKDLQRGVMERLRRAGFVGVRRVEEALGVVARKPENKRGKN</sequence>
<organism evidence="3 4">
    <name type="scientific">Thermococcus cleftensis (strain DSM 27260 / KACC 17922 / CL1)</name>
    <dbReference type="NCBI Taxonomy" id="163003"/>
    <lineage>
        <taxon>Archaea</taxon>
        <taxon>Methanobacteriati</taxon>
        <taxon>Methanobacteriota</taxon>
        <taxon>Thermococci</taxon>
        <taxon>Thermococcales</taxon>
        <taxon>Thermococcaceae</taxon>
        <taxon>Thermococcus</taxon>
    </lineage>
</organism>
<proteinExistence type="predicted"/>
<evidence type="ECO:0000313" key="3">
    <source>
        <dbReference type="EMBL" id="AFL95379.1"/>
    </source>
</evidence>
<dbReference type="CDD" id="cd02440">
    <property type="entry name" value="AdoMet_MTases"/>
    <property type="match status" value="1"/>
</dbReference>
<keyword evidence="1" id="KW-0620">Polyamine biosynthesis</keyword>
<feature type="domain" description="Methyltransferase" evidence="2">
    <location>
        <begin position="125"/>
        <end position="234"/>
    </location>
</feature>
<dbReference type="InterPro" id="IPR029063">
    <property type="entry name" value="SAM-dependent_MTases_sf"/>
</dbReference>
<dbReference type="OrthoDB" id="1018at2157"/>
<dbReference type="EMBL" id="CP003651">
    <property type="protein sequence ID" value="AFL95379.1"/>
    <property type="molecule type" value="Genomic_DNA"/>
</dbReference>
<reference evidence="3 4" key="1">
    <citation type="journal article" date="2012" name="J. Bacteriol.">
        <title>Complete Genome Sequence of the Hyperthermophilic Archaeon Thermococcus sp. Strain CL1, Isolated from a Paralvinella sp. Polychaete Worm Collected from a Hydrothermal Vent.</title>
        <authorList>
            <person name="Jung J.H."/>
            <person name="Holden J.F."/>
            <person name="Seo D.H."/>
            <person name="Park K.H."/>
            <person name="Shin H."/>
            <person name="Ryu S."/>
            <person name="Lee J.H."/>
            <person name="Park C.S."/>
        </authorList>
    </citation>
    <scope>NUCLEOTIDE SEQUENCE [LARGE SCALE GENOMIC DNA]</scope>
    <source>
        <strain evidence="4">DSM 27260 / KACC 17922 / CL1</strain>
    </source>
</reference>
<dbReference type="InterPro" id="IPR025714">
    <property type="entry name" value="Methyltranfer_dom"/>
</dbReference>
<dbReference type="GeneID" id="13037564"/>
<dbReference type="Pfam" id="PF13847">
    <property type="entry name" value="Methyltransf_31"/>
    <property type="match status" value="1"/>
</dbReference>
<accession>I3ZUJ5</accession>
<keyword evidence="4" id="KW-1185">Reference proteome</keyword>
<keyword evidence="3" id="KW-0489">Methyltransferase</keyword>
<evidence type="ECO:0000256" key="1">
    <source>
        <dbReference type="ARBA" id="ARBA00023115"/>
    </source>
</evidence>
<keyword evidence="3" id="KW-0808">Transferase</keyword>
<dbReference type="SUPFAM" id="SSF53335">
    <property type="entry name" value="S-adenosyl-L-methionine-dependent methyltransferases"/>
    <property type="match status" value="1"/>
</dbReference>
<dbReference type="PANTHER" id="PTHR43317:SF1">
    <property type="entry name" value="THERMOSPERMINE SYNTHASE ACAULIS5"/>
    <property type="match status" value="1"/>
</dbReference>
<dbReference type="KEGG" id="thm:CL1_1176"/>
<protein>
    <submittedName>
        <fullName evidence="3">SAM-dependent methyltransferase 1</fullName>
    </submittedName>
</protein>
<dbReference type="GO" id="GO:0032259">
    <property type="term" value="P:methylation"/>
    <property type="evidence" value="ECO:0007669"/>
    <property type="project" value="UniProtKB-KW"/>
</dbReference>
<dbReference type="STRING" id="163003.CL1_1176"/>
<evidence type="ECO:0000313" key="4">
    <source>
        <dbReference type="Proteomes" id="UP000006064"/>
    </source>
</evidence>
<dbReference type="Gene3D" id="3.40.50.150">
    <property type="entry name" value="Vaccinia Virus protein VP39"/>
    <property type="match status" value="1"/>
</dbReference>